<proteinExistence type="inferred from homology"/>
<evidence type="ECO:0000259" key="3">
    <source>
        <dbReference type="Pfam" id="PF07051"/>
    </source>
</evidence>
<keyword evidence="1" id="KW-0967">Endosome</keyword>
<dbReference type="PANTHER" id="PTHR13336:SF3">
    <property type="entry name" value="OCIA DOMAIN-CONTAINING PROTEIN 1"/>
    <property type="match status" value="1"/>
</dbReference>
<feature type="region of interest" description="Disordered" evidence="2">
    <location>
        <begin position="187"/>
        <end position="246"/>
    </location>
</feature>
<evidence type="ECO:0000313" key="4">
    <source>
        <dbReference type="EMBL" id="KAG9473258.1"/>
    </source>
</evidence>
<comment type="subunit">
    <text evidence="1">Interacts with STAT3.</text>
</comment>
<comment type="domain">
    <text evidence="1">The OCIA domain is necessary and sufficient for endosomal localization.</text>
</comment>
<name>A0A8J6EPB1_ELECQ</name>
<dbReference type="PANTHER" id="PTHR13336">
    <property type="entry name" value="OVARIAN CARCINOMA IMMUNOREACTIVE ANTIGEN"/>
    <property type="match status" value="1"/>
</dbReference>
<comment type="function">
    <text evidence="1">Maintains stem cell potency. Increases STAT3 phosphorylation and controls ERK phosphorylation. May act as a scaffold, increasing STAT3 recruitment onto endosomes.</text>
</comment>
<feature type="domain" description="OCIA" evidence="3">
    <location>
        <begin position="21"/>
        <end position="106"/>
    </location>
</feature>
<dbReference type="Proteomes" id="UP000770717">
    <property type="component" value="Unassembled WGS sequence"/>
</dbReference>
<evidence type="ECO:0000313" key="5">
    <source>
        <dbReference type="Proteomes" id="UP000770717"/>
    </source>
</evidence>
<feature type="compositionally biased region" description="Basic and acidic residues" evidence="2">
    <location>
        <begin position="112"/>
        <end position="127"/>
    </location>
</feature>
<evidence type="ECO:0000256" key="1">
    <source>
        <dbReference type="RuleBase" id="RU369066"/>
    </source>
</evidence>
<keyword evidence="5" id="KW-1185">Reference proteome</keyword>
<dbReference type="GO" id="GO:2000736">
    <property type="term" value="P:regulation of stem cell differentiation"/>
    <property type="evidence" value="ECO:0007669"/>
    <property type="project" value="UniProtKB-UniRule"/>
</dbReference>
<dbReference type="InterPro" id="IPR009764">
    <property type="entry name" value="OCIA_dom"/>
</dbReference>
<comment type="similarity">
    <text evidence="1">Belongs to the OCIAD1 family.</text>
</comment>
<reference evidence="4" key="1">
    <citation type="thesis" date="2020" institute="ProQuest LLC" country="789 East Eisenhower Parkway, Ann Arbor, MI, USA">
        <title>Comparative Genomics and Chromosome Evolution.</title>
        <authorList>
            <person name="Mudd A.B."/>
        </authorList>
    </citation>
    <scope>NUCLEOTIDE SEQUENCE</scope>
    <source>
        <strain evidence="4">HN-11 Male</strain>
        <tissue evidence="4">Kidney and liver</tissue>
    </source>
</reference>
<dbReference type="InterPro" id="IPR040187">
    <property type="entry name" value="OCAD1/2"/>
</dbReference>
<comment type="subcellular location">
    <subcellularLocation>
        <location evidence="1">Endosome</location>
    </subcellularLocation>
</comment>
<gene>
    <name evidence="4" type="ORF">GDO78_020419</name>
</gene>
<dbReference type="EMBL" id="WNTK01000018">
    <property type="protein sequence ID" value="KAG9473258.1"/>
    <property type="molecule type" value="Genomic_DNA"/>
</dbReference>
<feature type="compositionally biased region" description="Basic and acidic residues" evidence="2">
    <location>
        <begin position="202"/>
        <end position="218"/>
    </location>
</feature>
<feature type="region of interest" description="Disordered" evidence="2">
    <location>
        <begin position="1"/>
        <end position="20"/>
    </location>
</feature>
<feature type="region of interest" description="Disordered" evidence="2">
    <location>
        <begin position="112"/>
        <end position="133"/>
    </location>
</feature>
<dbReference type="OrthoDB" id="6513616at2759"/>
<comment type="caution">
    <text evidence="4">The sequence shown here is derived from an EMBL/GenBank/DDBJ whole genome shotgun (WGS) entry which is preliminary data.</text>
</comment>
<dbReference type="AlphaFoldDB" id="A0A8J6EPB1"/>
<protein>
    <recommendedName>
        <fullName evidence="1">OCIA domain-containing protein 1</fullName>
    </recommendedName>
</protein>
<sequence length="246" mass="27870">MDMSSPQPDLSEQPPPGAQRGYHLTEEELRVLRQCDNESFWFRSLPFSVVSLLATQALIQAGKLAPSPRFGSWPKLAFASFFGYFAGKISYMQVCRKKFMELQNSPIAEKMRQEARTPHRFSQRTDHPPQYSDADVRAPLQTFAPVAAEPPSRVYSSEYESSPAEVPFSASMSESSPTGIEDRILVEPEPIPVEAPKQKPVTYEELRDRNRDFSRKPDVAPPRAPVQERKPGVPVKKNKYGDVWEE</sequence>
<accession>A0A8J6EPB1</accession>
<evidence type="ECO:0000256" key="2">
    <source>
        <dbReference type="SAM" id="MobiDB-lite"/>
    </source>
</evidence>
<organism evidence="4 5">
    <name type="scientific">Eleutherodactylus coqui</name>
    <name type="common">Puerto Rican coqui</name>
    <dbReference type="NCBI Taxonomy" id="57060"/>
    <lineage>
        <taxon>Eukaryota</taxon>
        <taxon>Metazoa</taxon>
        <taxon>Chordata</taxon>
        <taxon>Craniata</taxon>
        <taxon>Vertebrata</taxon>
        <taxon>Euteleostomi</taxon>
        <taxon>Amphibia</taxon>
        <taxon>Batrachia</taxon>
        <taxon>Anura</taxon>
        <taxon>Neobatrachia</taxon>
        <taxon>Hyloidea</taxon>
        <taxon>Eleutherodactylidae</taxon>
        <taxon>Eleutherodactylinae</taxon>
        <taxon>Eleutherodactylus</taxon>
        <taxon>Eleutherodactylus</taxon>
    </lineage>
</organism>
<dbReference type="GO" id="GO:0005768">
    <property type="term" value="C:endosome"/>
    <property type="evidence" value="ECO:0007669"/>
    <property type="project" value="UniProtKB-SubCell"/>
</dbReference>
<feature type="compositionally biased region" description="Polar residues" evidence="2">
    <location>
        <begin position="1"/>
        <end position="10"/>
    </location>
</feature>
<dbReference type="Pfam" id="PF07051">
    <property type="entry name" value="OCIA"/>
    <property type="match status" value="1"/>
</dbReference>